<keyword evidence="3" id="KW-1185">Reference proteome</keyword>
<accession>A0A2T2NS35</accession>
<evidence type="ECO:0000256" key="1">
    <source>
        <dbReference type="SAM" id="MobiDB-lite"/>
    </source>
</evidence>
<feature type="region of interest" description="Disordered" evidence="1">
    <location>
        <begin position="57"/>
        <end position="128"/>
    </location>
</feature>
<dbReference type="AlphaFoldDB" id="A0A2T2NS35"/>
<dbReference type="EMBL" id="KZ678134">
    <property type="protein sequence ID" value="PSN68200.1"/>
    <property type="molecule type" value="Genomic_DNA"/>
</dbReference>
<proteinExistence type="predicted"/>
<reference evidence="2 3" key="1">
    <citation type="journal article" date="2018" name="Front. Microbiol.">
        <title>Genome-Wide Analysis of Corynespora cassiicola Leaf Fall Disease Putative Effectors.</title>
        <authorList>
            <person name="Lopez D."/>
            <person name="Ribeiro S."/>
            <person name="Label P."/>
            <person name="Fumanal B."/>
            <person name="Venisse J.S."/>
            <person name="Kohler A."/>
            <person name="de Oliveira R.R."/>
            <person name="Labutti K."/>
            <person name="Lipzen A."/>
            <person name="Lail K."/>
            <person name="Bauer D."/>
            <person name="Ohm R.A."/>
            <person name="Barry K.W."/>
            <person name="Spatafora J."/>
            <person name="Grigoriev I.V."/>
            <person name="Martin F.M."/>
            <person name="Pujade-Renaud V."/>
        </authorList>
    </citation>
    <scope>NUCLEOTIDE SEQUENCE [LARGE SCALE GENOMIC DNA]</scope>
    <source>
        <strain evidence="2 3">Philippines</strain>
    </source>
</reference>
<sequence>MARLNTSFGICTSHECSAEVPPIGLFPCSSCHRTPLALSRVVPREARTCAGGNLARAVRDDATTQPATSHQSSTPHASITKQAMTPVSEPSDRMLFGSTADSPDPCGMITGSNGKCKSGSGTGFVPGR</sequence>
<evidence type="ECO:0000313" key="3">
    <source>
        <dbReference type="Proteomes" id="UP000240883"/>
    </source>
</evidence>
<dbReference type="Proteomes" id="UP000240883">
    <property type="component" value="Unassembled WGS sequence"/>
</dbReference>
<protein>
    <submittedName>
        <fullName evidence="2">Uncharacterized protein</fullName>
    </submittedName>
</protein>
<gene>
    <name evidence="2" type="ORF">BS50DRAFT_359108</name>
</gene>
<name>A0A2T2NS35_CORCC</name>
<evidence type="ECO:0000313" key="2">
    <source>
        <dbReference type="EMBL" id="PSN68200.1"/>
    </source>
</evidence>
<feature type="compositionally biased region" description="Polar residues" evidence="1">
    <location>
        <begin position="63"/>
        <end position="85"/>
    </location>
</feature>
<organism evidence="2 3">
    <name type="scientific">Corynespora cassiicola Philippines</name>
    <dbReference type="NCBI Taxonomy" id="1448308"/>
    <lineage>
        <taxon>Eukaryota</taxon>
        <taxon>Fungi</taxon>
        <taxon>Dikarya</taxon>
        <taxon>Ascomycota</taxon>
        <taxon>Pezizomycotina</taxon>
        <taxon>Dothideomycetes</taxon>
        <taxon>Pleosporomycetidae</taxon>
        <taxon>Pleosporales</taxon>
        <taxon>Corynesporascaceae</taxon>
        <taxon>Corynespora</taxon>
    </lineage>
</organism>